<dbReference type="PANTHER" id="PTHR19288">
    <property type="entry name" value="4-NITROPHENYLPHOSPHATASE-RELATED"/>
    <property type="match status" value="1"/>
</dbReference>
<evidence type="ECO:0000313" key="2">
    <source>
        <dbReference type="Proteomes" id="UP000532373"/>
    </source>
</evidence>
<dbReference type="NCBIfam" id="TIGR01459">
    <property type="entry name" value="HAD-SF-IIA-hyp4"/>
    <property type="match status" value="1"/>
</dbReference>
<dbReference type="InterPro" id="IPR036412">
    <property type="entry name" value="HAD-like_sf"/>
</dbReference>
<comment type="caution">
    <text evidence="1">The sequence shown here is derived from an EMBL/GenBank/DDBJ whole genome shotgun (WGS) entry which is preliminary data.</text>
</comment>
<dbReference type="GO" id="GO:0016791">
    <property type="term" value="F:phosphatase activity"/>
    <property type="evidence" value="ECO:0007669"/>
    <property type="project" value="TreeGrafter"/>
</dbReference>
<dbReference type="Pfam" id="PF13344">
    <property type="entry name" value="Hydrolase_6"/>
    <property type="match status" value="1"/>
</dbReference>
<dbReference type="EMBL" id="JACHGI010000002">
    <property type="protein sequence ID" value="MBB6465654.1"/>
    <property type="molecule type" value="Genomic_DNA"/>
</dbReference>
<name>A0A8E2BBZ6_9HYPH</name>
<proteinExistence type="predicted"/>
<sequence length="278" mass="29848">MATIQLSAIRDLAERFEVFILDQFGVLHDGTTPYPGAVDALVQLKQAGKRTLLLSNSGKRSAPNEARLVKLGFVPGSWDHFLSSGEVAWQRLRKQLGNEAGLRCLLIARDGDRSAVEGLPLTMVETGEEADIVLLSASEGDRHDLGHYRQLLQPAAARGAKCLCTNPDKIMLTSVGPRFGAGRIAELYAELGGAVTWIGKPFPEIYAAALDMLGNPEPTRAVCVGDSVEHDISGGQGAGLRTALVMTGVLETSSPAEREQLFAEHGATPDFLVRTFAW</sequence>
<dbReference type="Gene3D" id="3.40.50.1000">
    <property type="entry name" value="HAD superfamily/HAD-like"/>
    <property type="match status" value="2"/>
</dbReference>
<dbReference type="InterPro" id="IPR006357">
    <property type="entry name" value="HAD-SF_hydro_IIA"/>
</dbReference>
<dbReference type="Proteomes" id="UP000532373">
    <property type="component" value="Unassembled WGS sequence"/>
</dbReference>
<accession>A0A8E2BBZ6</accession>
<dbReference type="InterPro" id="IPR023214">
    <property type="entry name" value="HAD_sf"/>
</dbReference>
<gene>
    <name evidence="1" type="ORF">HNQ96_001512</name>
</gene>
<dbReference type="InterPro" id="IPR006356">
    <property type="entry name" value="HAD-SF_hydro_IIA_hyp3"/>
</dbReference>
<dbReference type="AlphaFoldDB" id="A0A8E2BBZ6"/>
<keyword evidence="1" id="KW-0378">Hydrolase</keyword>
<dbReference type="RefSeq" id="WP_184768138.1">
    <property type="nucleotide sequence ID" value="NZ_JACHGI010000002.1"/>
</dbReference>
<dbReference type="Pfam" id="PF13242">
    <property type="entry name" value="Hydrolase_like"/>
    <property type="match status" value="1"/>
</dbReference>
<dbReference type="SUPFAM" id="SSF56784">
    <property type="entry name" value="HAD-like"/>
    <property type="match status" value="1"/>
</dbReference>
<evidence type="ECO:0000313" key="1">
    <source>
        <dbReference type="EMBL" id="MBB6465654.1"/>
    </source>
</evidence>
<dbReference type="GO" id="GO:0005737">
    <property type="term" value="C:cytoplasm"/>
    <property type="evidence" value="ECO:0007669"/>
    <property type="project" value="TreeGrafter"/>
</dbReference>
<protein>
    <submittedName>
        <fullName evidence="1">HAD superfamily hydrolase (TIGR01459 family)</fullName>
    </submittedName>
</protein>
<organism evidence="1 2">
    <name type="scientific">Aminobacter carboxidus</name>
    <dbReference type="NCBI Taxonomy" id="376165"/>
    <lineage>
        <taxon>Bacteria</taxon>
        <taxon>Pseudomonadati</taxon>
        <taxon>Pseudomonadota</taxon>
        <taxon>Alphaproteobacteria</taxon>
        <taxon>Hyphomicrobiales</taxon>
        <taxon>Phyllobacteriaceae</taxon>
        <taxon>Aminobacter</taxon>
    </lineage>
</organism>
<reference evidence="1 2" key="1">
    <citation type="submission" date="2020-08" db="EMBL/GenBank/DDBJ databases">
        <title>Genomic Encyclopedia of Type Strains, Phase IV (KMG-IV): sequencing the most valuable type-strain genomes for metagenomic binning, comparative biology and taxonomic classification.</title>
        <authorList>
            <person name="Goeker M."/>
        </authorList>
    </citation>
    <scope>NUCLEOTIDE SEQUENCE [LARGE SCALE GENOMIC DNA]</scope>
    <source>
        <strain evidence="1 2">DSM 17454</strain>
    </source>
</reference>
<dbReference type="PANTHER" id="PTHR19288:SF90">
    <property type="entry name" value="OS08G0542600 PROTEIN"/>
    <property type="match status" value="1"/>
</dbReference>